<proteinExistence type="predicted"/>
<dbReference type="Proteomes" id="UP000294593">
    <property type="component" value="Unassembled WGS sequence"/>
</dbReference>
<evidence type="ECO:0000256" key="2">
    <source>
        <dbReference type="SAM" id="MobiDB-lite"/>
    </source>
</evidence>
<evidence type="ECO:0000256" key="1">
    <source>
        <dbReference type="SAM" id="Coils"/>
    </source>
</evidence>
<dbReference type="InterPro" id="IPR050445">
    <property type="entry name" value="Bact_polysacc_biosynth/exp"/>
</dbReference>
<keyword evidence="1" id="KW-0175">Coiled coil</keyword>
<dbReference type="PANTHER" id="PTHR32309">
    <property type="entry name" value="TYROSINE-PROTEIN KINASE"/>
    <property type="match status" value="1"/>
</dbReference>
<evidence type="ECO:0000313" key="5">
    <source>
        <dbReference type="Proteomes" id="UP000294593"/>
    </source>
</evidence>
<dbReference type="OrthoDB" id="8559110at2"/>
<dbReference type="GO" id="GO:0004713">
    <property type="term" value="F:protein tyrosine kinase activity"/>
    <property type="evidence" value="ECO:0007669"/>
    <property type="project" value="TreeGrafter"/>
</dbReference>
<feature type="region of interest" description="Disordered" evidence="2">
    <location>
        <begin position="231"/>
        <end position="255"/>
    </location>
</feature>
<protein>
    <submittedName>
        <fullName evidence="4">Chain length determinant protein EpsF</fullName>
    </submittedName>
</protein>
<gene>
    <name evidence="4" type="ORF">EV672_101682</name>
</gene>
<keyword evidence="3" id="KW-0472">Membrane</keyword>
<keyword evidence="5" id="KW-1185">Reference proteome</keyword>
<dbReference type="AlphaFoldDB" id="A0A4R6RPC9"/>
<dbReference type="GO" id="GO:0005886">
    <property type="term" value="C:plasma membrane"/>
    <property type="evidence" value="ECO:0007669"/>
    <property type="project" value="TreeGrafter"/>
</dbReference>
<evidence type="ECO:0000256" key="3">
    <source>
        <dbReference type="SAM" id="Phobius"/>
    </source>
</evidence>
<feature type="compositionally biased region" description="Polar residues" evidence="2">
    <location>
        <begin position="233"/>
        <end position="255"/>
    </location>
</feature>
<comment type="caution">
    <text evidence="4">The sequence shown here is derived from an EMBL/GenBank/DDBJ whole genome shotgun (WGS) entry which is preliminary data.</text>
</comment>
<dbReference type="PANTHER" id="PTHR32309:SF13">
    <property type="entry name" value="FERRIC ENTEROBACTIN TRANSPORT PROTEIN FEPE"/>
    <property type="match status" value="1"/>
</dbReference>
<accession>A0A4R6RPC9</accession>
<dbReference type="EMBL" id="SNXW01000001">
    <property type="protein sequence ID" value="TDP88530.1"/>
    <property type="molecule type" value="Genomic_DNA"/>
</dbReference>
<name>A0A4R6RPC9_9BURK</name>
<keyword evidence="3" id="KW-0812">Transmembrane</keyword>
<reference evidence="4 5" key="1">
    <citation type="submission" date="2019-03" db="EMBL/GenBank/DDBJ databases">
        <title>Genomic Encyclopedia of Type Strains, Phase IV (KMG-IV): sequencing the most valuable type-strain genomes for metagenomic binning, comparative biology and taxonomic classification.</title>
        <authorList>
            <person name="Goeker M."/>
        </authorList>
    </citation>
    <scope>NUCLEOTIDE SEQUENCE [LARGE SCALE GENOMIC DNA]</scope>
    <source>
        <strain evidence="4 5">DSM 11901</strain>
    </source>
</reference>
<feature type="transmembrane region" description="Helical" evidence="3">
    <location>
        <begin position="12"/>
        <end position="34"/>
    </location>
</feature>
<feature type="transmembrane region" description="Helical" evidence="3">
    <location>
        <begin position="401"/>
        <end position="422"/>
    </location>
</feature>
<sequence>MSLEYVFAVLRARWLIATITLVAVFGAVAAYTWMMPRKYIATSSVVLDIKNPDPIAGAAQAAMGSPTYMLTQIEVITSTRVAEKAARILKLDQVPELRANWQKSTGGIGSFEAWVANVIKAGLEARPLRGSNIITFIYTSEDPKFAAAAANAFMQAYLTTAVELRTNPAKQFNEEFDAKAKELREKYEAAQRRLSAFQQEQGLVVTDERVDIETNRLSALSADYLQMQGVMADSNSRQSAARSSPDQSPDVISNSTVSGIRSDIIRQEAALEQLSSRLGDQHPQVIELKTNLAELRRKLDTESKRIVGSVSVANNVTSARLALMKAALDEQRTKVLKLKSIRDEASMIQRDVELAQRSLDAVTVRMQNATLESQAPQASVAPLEYATPPGGPSSPRVGSNLALGGVLGLVMAIALAFLIELFDRRLRTATDIEALLLLHSMGSVPRFKNKPAKAGGLGSRLRLGKPALNAPAP</sequence>
<dbReference type="RefSeq" id="WP_133606194.1">
    <property type="nucleotide sequence ID" value="NZ_SNXW01000001.1"/>
</dbReference>
<keyword evidence="3" id="KW-1133">Transmembrane helix</keyword>
<evidence type="ECO:0000313" key="4">
    <source>
        <dbReference type="EMBL" id="TDP88530.1"/>
    </source>
</evidence>
<organism evidence="4 5">
    <name type="scientific">Aquabacterium commune</name>
    <dbReference type="NCBI Taxonomy" id="70586"/>
    <lineage>
        <taxon>Bacteria</taxon>
        <taxon>Pseudomonadati</taxon>
        <taxon>Pseudomonadota</taxon>
        <taxon>Betaproteobacteria</taxon>
        <taxon>Burkholderiales</taxon>
        <taxon>Aquabacterium</taxon>
    </lineage>
</organism>
<feature type="coiled-coil region" evidence="1">
    <location>
        <begin position="173"/>
        <end position="200"/>
    </location>
</feature>